<evidence type="ECO:0000256" key="3">
    <source>
        <dbReference type="ARBA" id="ARBA00004924"/>
    </source>
</evidence>
<accession>A0A2T1FP02</accession>
<dbReference type="EC" id="2.5.1.140" evidence="6"/>
<dbReference type="PROSITE" id="PS00901">
    <property type="entry name" value="CYS_SYNTHASE"/>
    <property type="match status" value="1"/>
</dbReference>
<comment type="similarity">
    <text evidence="4">Belongs to the cysteine synthase/cystathionine beta-synthase family. SbnA subfamily.</text>
</comment>
<evidence type="ECO:0000256" key="4">
    <source>
        <dbReference type="ARBA" id="ARBA00008519"/>
    </source>
</evidence>
<dbReference type="InterPro" id="IPR023927">
    <property type="entry name" value="SbnA"/>
</dbReference>
<evidence type="ECO:0000256" key="2">
    <source>
        <dbReference type="ARBA" id="ARBA00004056"/>
    </source>
</evidence>
<evidence type="ECO:0000256" key="1">
    <source>
        <dbReference type="ARBA" id="ARBA00001933"/>
    </source>
</evidence>
<dbReference type="CDD" id="cd01561">
    <property type="entry name" value="CBS_like"/>
    <property type="match status" value="1"/>
</dbReference>
<reference evidence="12 13" key="1">
    <citation type="submission" date="2018-03" db="EMBL/GenBank/DDBJ databases">
        <title>The ancient ancestry and fast evolution of plastids.</title>
        <authorList>
            <person name="Moore K.R."/>
            <person name="Magnabosco C."/>
            <person name="Momper L."/>
            <person name="Gold D.A."/>
            <person name="Bosak T."/>
            <person name="Fournier G.P."/>
        </authorList>
    </citation>
    <scope>NUCLEOTIDE SEQUENCE [LARGE SCALE GENOMIC DNA]</scope>
    <source>
        <strain evidence="12 13">CCALA 037</strain>
    </source>
</reference>
<evidence type="ECO:0000256" key="10">
    <source>
        <dbReference type="SAM" id="MobiDB-lite"/>
    </source>
</evidence>
<dbReference type="InterPro" id="IPR036052">
    <property type="entry name" value="TrpB-like_PALP_sf"/>
</dbReference>
<feature type="region of interest" description="Disordered" evidence="10">
    <location>
        <begin position="1"/>
        <end position="20"/>
    </location>
</feature>
<dbReference type="GO" id="GO:0016765">
    <property type="term" value="F:transferase activity, transferring alkyl or aryl (other than methyl) groups"/>
    <property type="evidence" value="ECO:0007669"/>
    <property type="project" value="UniProtKB-ARBA"/>
</dbReference>
<dbReference type="InterPro" id="IPR050214">
    <property type="entry name" value="Cys_Synth/Cystath_Beta-Synth"/>
</dbReference>
<comment type="caution">
    <text evidence="12">The sequence shown here is derived from an EMBL/GenBank/DDBJ whole genome shotgun (WGS) entry which is preliminary data.</text>
</comment>
<comment type="function">
    <text evidence="2">Catalyzes the synthesis of N-((2S)-2-amino-2-carboxyethyl)-L-glutamate (ACEGA) from O-phospho-L-serine and L-glutamate. Involved in the biosynthesis of L-2,3-diaminopropionic acid (L-Dap), a precursor of staphyloferrin B and antibiotics.</text>
</comment>
<evidence type="ECO:0000256" key="8">
    <source>
        <dbReference type="ARBA" id="ARBA00022679"/>
    </source>
</evidence>
<keyword evidence="8" id="KW-0808">Transferase</keyword>
<organism evidence="12 13">
    <name type="scientific">Chamaesiphon polymorphus CCALA 037</name>
    <dbReference type="NCBI Taxonomy" id="2107692"/>
    <lineage>
        <taxon>Bacteria</taxon>
        <taxon>Bacillati</taxon>
        <taxon>Cyanobacteriota</taxon>
        <taxon>Cyanophyceae</taxon>
        <taxon>Gomontiellales</taxon>
        <taxon>Chamaesiphonaceae</taxon>
        <taxon>Chamaesiphon</taxon>
    </lineage>
</organism>
<evidence type="ECO:0000256" key="5">
    <source>
        <dbReference type="ARBA" id="ARBA00011738"/>
    </source>
</evidence>
<evidence type="ECO:0000313" key="13">
    <source>
        <dbReference type="Proteomes" id="UP000238937"/>
    </source>
</evidence>
<feature type="domain" description="Tryptophan synthase beta chain-like PALP" evidence="11">
    <location>
        <begin position="52"/>
        <end position="340"/>
    </location>
</feature>
<comment type="pathway">
    <text evidence="3">Siderophore biosynthesis.</text>
</comment>
<comment type="subunit">
    <text evidence="5">Homodimer.</text>
</comment>
<dbReference type="RefSeq" id="WP_106311163.1">
    <property type="nucleotide sequence ID" value="NZ_PVWO01000473.1"/>
</dbReference>
<evidence type="ECO:0000256" key="6">
    <source>
        <dbReference type="ARBA" id="ARBA00012331"/>
    </source>
</evidence>
<comment type="cofactor">
    <cofactor evidence="1">
        <name>pyridoxal 5'-phosphate</name>
        <dbReference type="ChEBI" id="CHEBI:597326"/>
    </cofactor>
</comment>
<dbReference type="PANTHER" id="PTHR10314">
    <property type="entry name" value="CYSTATHIONINE BETA-SYNTHASE"/>
    <property type="match status" value="1"/>
</dbReference>
<proteinExistence type="inferred from homology"/>
<name>A0A2T1FP02_9CYAN</name>
<dbReference type="GO" id="GO:0006535">
    <property type="term" value="P:cysteine biosynthetic process from serine"/>
    <property type="evidence" value="ECO:0007669"/>
    <property type="project" value="InterPro"/>
</dbReference>
<dbReference type="Gene3D" id="3.40.50.1100">
    <property type="match status" value="2"/>
</dbReference>
<dbReference type="EMBL" id="PVWO01000473">
    <property type="protein sequence ID" value="PSB46720.1"/>
    <property type="molecule type" value="Genomic_DNA"/>
</dbReference>
<dbReference type="NCBIfam" id="TIGR03945">
    <property type="entry name" value="PLP_SbnA_fam"/>
    <property type="match status" value="1"/>
</dbReference>
<gene>
    <name evidence="12" type="ORF">C7B77_24655</name>
</gene>
<dbReference type="Proteomes" id="UP000238937">
    <property type="component" value="Unassembled WGS sequence"/>
</dbReference>
<sequence length="368" mass="39661">MSPSNLETKSSSATYSHTATRPTKAKISIESLTQLASVAPQEDLSALNAGILTTIGNTPLIKLDRVFKDSSFNLFAKLEMFNPGGSVKDRPAFNMLKNALKNGHIKPGYTIVESSSGNLGIGLAQACTVLGLHLICVVDPKTTSQNIKILNAYGAQVDIVTEPDPATGDFLPARIARVKHLLDTIPQSFWCQQYANMNNSRAHHQTMHEIATALDGKLDYLFLSTGTCGTLRGCSEYIKSHNLNTKIIAVDAKGSVIFGDKRGKRLIPGHGAARVPELFQPGLEDMCVHVSDSECIIACHHLLRSEAILAGGSSGAVIAAIHKQRLAIASGANCAAILCDRGERYLDTIYTDSWVKEHFGDLKLQPLN</sequence>
<dbReference type="SUPFAM" id="SSF53686">
    <property type="entry name" value="Tryptophan synthase beta subunit-like PLP-dependent enzymes"/>
    <property type="match status" value="1"/>
</dbReference>
<dbReference type="Pfam" id="PF00291">
    <property type="entry name" value="PALP"/>
    <property type="match status" value="1"/>
</dbReference>
<keyword evidence="13" id="KW-1185">Reference proteome</keyword>
<keyword evidence="9" id="KW-0663">Pyridoxal phosphate</keyword>
<evidence type="ECO:0000256" key="9">
    <source>
        <dbReference type="ARBA" id="ARBA00022898"/>
    </source>
</evidence>
<evidence type="ECO:0000259" key="11">
    <source>
        <dbReference type="Pfam" id="PF00291"/>
    </source>
</evidence>
<evidence type="ECO:0000313" key="12">
    <source>
        <dbReference type="EMBL" id="PSB46720.1"/>
    </source>
</evidence>
<dbReference type="OrthoDB" id="9808024at2"/>
<evidence type="ECO:0000256" key="7">
    <source>
        <dbReference type="ARBA" id="ARBA00016985"/>
    </source>
</evidence>
<dbReference type="AlphaFoldDB" id="A0A2T1FP02"/>
<dbReference type="InterPro" id="IPR001216">
    <property type="entry name" value="P-phosphate_BS"/>
</dbReference>
<dbReference type="InterPro" id="IPR001926">
    <property type="entry name" value="TrpB-like_PALP"/>
</dbReference>
<protein>
    <recommendedName>
        <fullName evidence="7">N-(2-amino-2-carboxyethyl)-L-glutamate synthase</fullName>
        <ecNumber evidence="6">2.5.1.140</ecNumber>
    </recommendedName>
</protein>